<dbReference type="HOGENOM" id="CLU_1816183_0_0_1"/>
<proteinExistence type="predicted"/>
<accession>K2QHH0</accession>
<reference evidence="1 2" key="1">
    <citation type="journal article" date="2012" name="BMC Genomics">
        <title>Tools to kill: Genome of one of the most destructive plant pathogenic fungi Macrophomina phaseolina.</title>
        <authorList>
            <person name="Islam M.S."/>
            <person name="Haque M.S."/>
            <person name="Islam M.M."/>
            <person name="Emdad E.M."/>
            <person name="Halim A."/>
            <person name="Hossen Q.M.M."/>
            <person name="Hossain M.Z."/>
            <person name="Ahmed B."/>
            <person name="Rahim S."/>
            <person name="Rahman M.S."/>
            <person name="Alam M.M."/>
            <person name="Hou S."/>
            <person name="Wan X."/>
            <person name="Saito J.A."/>
            <person name="Alam M."/>
        </authorList>
    </citation>
    <scope>NUCLEOTIDE SEQUENCE [LARGE SCALE GENOMIC DNA]</scope>
    <source>
        <strain evidence="1 2">MS6</strain>
    </source>
</reference>
<dbReference type="AlphaFoldDB" id="K2QHH0"/>
<evidence type="ECO:0000313" key="2">
    <source>
        <dbReference type="Proteomes" id="UP000007129"/>
    </source>
</evidence>
<dbReference type="Proteomes" id="UP000007129">
    <property type="component" value="Unassembled WGS sequence"/>
</dbReference>
<protein>
    <submittedName>
        <fullName evidence="1">Uncharacterized protein</fullName>
    </submittedName>
</protein>
<evidence type="ECO:0000313" key="1">
    <source>
        <dbReference type="EMBL" id="EKG09231.1"/>
    </source>
</evidence>
<gene>
    <name evidence="1" type="ORF">MPH_13783</name>
</gene>
<dbReference type="EMBL" id="AHHD01000744">
    <property type="protein sequence ID" value="EKG09231.1"/>
    <property type="molecule type" value="Genomic_DNA"/>
</dbReference>
<dbReference type="VEuPathDB" id="FungiDB:MPH_13783"/>
<dbReference type="InParanoid" id="K2QHH0"/>
<name>K2QHH0_MACPH</name>
<comment type="caution">
    <text evidence="1">The sequence shown here is derived from an EMBL/GenBank/DDBJ whole genome shotgun (WGS) entry which is preliminary data.</text>
</comment>
<organism evidence="1 2">
    <name type="scientific">Macrophomina phaseolina (strain MS6)</name>
    <name type="common">Charcoal rot fungus</name>
    <dbReference type="NCBI Taxonomy" id="1126212"/>
    <lineage>
        <taxon>Eukaryota</taxon>
        <taxon>Fungi</taxon>
        <taxon>Dikarya</taxon>
        <taxon>Ascomycota</taxon>
        <taxon>Pezizomycotina</taxon>
        <taxon>Dothideomycetes</taxon>
        <taxon>Dothideomycetes incertae sedis</taxon>
        <taxon>Botryosphaeriales</taxon>
        <taxon>Botryosphaeriaceae</taxon>
        <taxon>Macrophomina</taxon>
    </lineage>
</organism>
<sequence length="142" mass="15708">MLEAAPYIRLPKLADAGKPAGGKFSNKQSDITLPMSSNCCVGAVALWRAEADEAVVSTSVMLRLVCRHIEQLAALSLRPTSWSHWPRASLSVSAHLPGYRAWIRMWVTRARDTAMSPALPGDRNTHRHGSFIVRPIESEHPR</sequence>